<dbReference type="AlphaFoldDB" id="A0A4Y9YVZ6"/>
<evidence type="ECO:0000313" key="1">
    <source>
        <dbReference type="EMBL" id="TFY65843.1"/>
    </source>
</evidence>
<gene>
    <name evidence="1" type="ORF">EVG20_g5239</name>
</gene>
<proteinExistence type="predicted"/>
<accession>A0A4Y9YVZ6</accession>
<keyword evidence="2" id="KW-1185">Reference proteome</keyword>
<dbReference type="EMBL" id="SEOQ01000302">
    <property type="protein sequence ID" value="TFY65843.1"/>
    <property type="molecule type" value="Genomic_DNA"/>
</dbReference>
<dbReference type="Proteomes" id="UP000298327">
    <property type="component" value="Unassembled WGS sequence"/>
</dbReference>
<comment type="caution">
    <text evidence="1">The sequence shown here is derived from an EMBL/GenBank/DDBJ whole genome shotgun (WGS) entry which is preliminary data.</text>
</comment>
<reference evidence="1 2" key="1">
    <citation type="submission" date="2019-02" db="EMBL/GenBank/DDBJ databases">
        <title>Genome sequencing of the rare red list fungi Dentipellis fragilis.</title>
        <authorList>
            <person name="Buettner E."/>
            <person name="Kellner H."/>
        </authorList>
    </citation>
    <scope>NUCLEOTIDE SEQUENCE [LARGE SCALE GENOMIC DNA]</scope>
    <source>
        <strain evidence="1 2">DSM 105465</strain>
    </source>
</reference>
<name>A0A4Y9YVZ6_9AGAM</name>
<organism evidence="1 2">
    <name type="scientific">Dentipellis fragilis</name>
    <dbReference type="NCBI Taxonomy" id="205917"/>
    <lineage>
        <taxon>Eukaryota</taxon>
        <taxon>Fungi</taxon>
        <taxon>Dikarya</taxon>
        <taxon>Basidiomycota</taxon>
        <taxon>Agaricomycotina</taxon>
        <taxon>Agaricomycetes</taxon>
        <taxon>Russulales</taxon>
        <taxon>Hericiaceae</taxon>
        <taxon>Dentipellis</taxon>
    </lineage>
</organism>
<evidence type="ECO:0000313" key="2">
    <source>
        <dbReference type="Proteomes" id="UP000298327"/>
    </source>
</evidence>
<protein>
    <submittedName>
        <fullName evidence="1">Uncharacterized protein</fullName>
    </submittedName>
</protein>
<sequence>MCIVFPLPSHLPPPTFRPLSPLLSSPLLFSHLAGPRKRVNILRALAPLRLCSRTLASCIHALRASRLSLRHWCHVLCARALPLTPSLPHPPTQGISTISPAPRRCFPLCTSHPPTCPCPHPRVDAPAALSCSSIYVWTTRPLVCTPHASVLPRELYAGTLLSSMCALHLGGELLSYLSTSSFTELYFRLLSVSITLITLHYLEI</sequence>